<proteinExistence type="predicted"/>
<evidence type="ECO:0000313" key="5">
    <source>
        <dbReference type="Proteomes" id="UP000002051"/>
    </source>
</evidence>
<evidence type="ECO:0000313" key="4">
    <source>
        <dbReference type="EnsemblPlants" id="AES90471"/>
    </source>
</evidence>
<dbReference type="PANTHER" id="PTHR32444:SF198">
    <property type="entry name" value="BULB-TYPE LECTIN DOMAIN-CONTAINING PROTEIN"/>
    <property type="match status" value="1"/>
</dbReference>
<evidence type="ECO:0000256" key="2">
    <source>
        <dbReference type="ARBA" id="ARBA00023157"/>
    </source>
</evidence>
<reference evidence="3 5" key="1">
    <citation type="journal article" date="2011" name="Nature">
        <title>The Medicago genome provides insight into the evolution of rhizobial symbioses.</title>
        <authorList>
            <person name="Young N.D."/>
            <person name="Debelle F."/>
            <person name="Oldroyd G.E."/>
            <person name="Geurts R."/>
            <person name="Cannon S.B."/>
            <person name="Udvardi M.K."/>
            <person name="Benedito V.A."/>
            <person name="Mayer K.F."/>
            <person name="Gouzy J."/>
            <person name="Schoof H."/>
            <person name="Van de Peer Y."/>
            <person name="Proost S."/>
            <person name="Cook D.R."/>
            <person name="Meyers B.C."/>
            <person name="Spannagl M."/>
            <person name="Cheung F."/>
            <person name="De Mita S."/>
            <person name="Krishnakumar V."/>
            <person name="Gundlach H."/>
            <person name="Zhou S."/>
            <person name="Mudge J."/>
            <person name="Bharti A.K."/>
            <person name="Murray J.D."/>
            <person name="Naoumkina M.A."/>
            <person name="Rosen B."/>
            <person name="Silverstein K.A."/>
            <person name="Tang H."/>
            <person name="Rombauts S."/>
            <person name="Zhao P.X."/>
            <person name="Zhou P."/>
            <person name="Barbe V."/>
            <person name="Bardou P."/>
            <person name="Bechner M."/>
            <person name="Bellec A."/>
            <person name="Berger A."/>
            <person name="Berges H."/>
            <person name="Bidwell S."/>
            <person name="Bisseling T."/>
            <person name="Choisne N."/>
            <person name="Couloux A."/>
            <person name="Denny R."/>
            <person name="Deshpande S."/>
            <person name="Dai X."/>
            <person name="Doyle J.J."/>
            <person name="Dudez A.M."/>
            <person name="Farmer A.D."/>
            <person name="Fouteau S."/>
            <person name="Franken C."/>
            <person name="Gibelin C."/>
            <person name="Gish J."/>
            <person name="Goldstein S."/>
            <person name="Gonzalez A.J."/>
            <person name="Green P.J."/>
            <person name="Hallab A."/>
            <person name="Hartog M."/>
            <person name="Hua A."/>
            <person name="Humphray S.J."/>
            <person name="Jeong D.H."/>
            <person name="Jing Y."/>
            <person name="Jocker A."/>
            <person name="Kenton S.M."/>
            <person name="Kim D.J."/>
            <person name="Klee K."/>
            <person name="Lai H."/>
            <person name="Lang C."/>
            <person name="Lin S."/>
            <person name="Macmil S.L."/>
            <person name="Magdelenat G."/>
            <person name="Matthews L."/>
            <person name="McCorrison J."/>
            <person name="Monaghan E.L."/>
            <person name="Mun J.H."/>
            <person name="Najar F.Z."/>
            <person name="Nicholson C."/>
            <person name="Noirot C."/>
            <person name="O'Bleness M."/>
            <person name="Paule C.R."/>
            <person name="Poulain J."/>
            <person name="Prion F."/>
            <person name="Qin B."/>
            <person name="Qu C."/>
            <person name="Retzel E.F."/>
            <person name="Riddle C."/>
            <person name="Sallet E."/>
            <person name="Samain S."/>
            <person name="Samson N."/>
            <person name="Sanders I."/>
            <person name="Saurat O."/>
            <person name="Scarpelli C."/>
            <person name="Schiex T."/>
            <person name="Segurens B."/>
            <person name="Severin A.J."/>
            <person name="Sherrier D.J."/>
            <person name="Shi R."/>
            <person name="Sims S."/>
            <person name="Singer S.R."/>
            <person name="Sinharoy S."/>
            <person name="Sterck L."/>
            <person name="Viollet A."/>
            <person name="Wang B.B."/>
            <person name="Wang K."/>
            <person name="Wang M."/>
            <person name="Wang X."/>
            <person name="Warfsmann J."/>
            <person name="Weissenbach J."/>
            <person name="White D.D."/>
            <person name="White J.D."/>
            <person name="Wiley G.B."/>
            <person name="Wincker P."/>
            <person name="Xing Y."/>
            <person name="Yang L."/>
            <person name="Yao Z."/>
            <person name="Ying F."/>
            <person name="Zhai J."/>
            <person name="Zhou L."/>
            <person name="Zuber A."/>
            <person name="Denarie J."/>
            <person name="Dixon R.A."/>
            <person name="May G.D."/>
            <person name="Schwartz D.C."/>
            <person name="Rogers J."/>
            <person name="Quetier F."/>
            <person name="Town C.D."/>
            <person name="Roe B.A."/>
        </authorList>
    </citation>
    <scope>NUCLEOTIDE SEQUENCE [LARGE SCALE GENOMIC DNA]</scope>
    <source>
        <strain evidence="3">A17</strain>
        <strain evidence="4 5">cv. Jemalong A17</strain>
    </source>
</reference>
<dbReference type="AlphaFoldDB" id="G7JSV7"/>
<name>G7JSV7_MEDTR</name>
<dbReference type="PaxDb" id="3880-AES90471"/>
<dbReference type="PANTHER" id="PTHR32444">
    <property type="entry name" value="BULB-TYPE LECTIN DOMAIN-CONTAINING PROTEIN"/>
    <property type="match status" value="1"/>
</dbReference>
<reference evidence="4" key="3">
    <citation type="submission" date="2015-04" db="UniProtKB">
        <authorList>
            <consortium name="EnsemblPlants"/>
        </authorList>
    </citation>
    <scope>IDENTIFICATION</scope>
    <source>
        <strain evidence="4">cv. Jemalong A17</strain>
    </source>
</reference>
<protein>
    <submittedName>
        <fullName evidence="3">Serine/Threonine-kinase, putative</fullName>
    </submittedName>
</protein>
<organism evidence="3 5">
    <name type="scientific">Medicago truncatula</name>
    <name type="common">Barrel medic</name>
    <name type="synonym">Medicago tribuloides</name>
    <dbReference type="NCBI Taxonomy" id="3880"/>
    <lineage>
        <taxon>Eukaryota</taxon>
        <taxon>Viridiplantae</taxon>
        <taxon>Streptophyta</taxon>
        <taxon>Embryophyta</taxon>
        <taxon>Tracheophyta</taxon>
        <taxon>Spermatophyta</taxon>
        <taxon>Magnoliopsida</taxon>
        <taxon>eudicotyledons</taxon>
        <taxon>Gunneridae</taxon>
        <taxon>Pentapetalae</taxon>
        <taxon>rosids</taxon>
        <taxon>fabids</taxon>
        <taxon>Fabales</taxon>
        <taxon>Fabaceae</taxon>
        <taxon>Papilionoideae</taxon>
        <taxon>50 kb inversion clade</taxon>
        <taxon>NPAAA clade</taxon>
        <taxon>Hologalegina</taxon>
        <taxon>IRL clade</taxon>
        <taxon>Trifolieae</taxon>
        <taxon>Medicago</taxon>
    </lineage>
</organism>
<evidence type="ECO:0000313" key="3">
    <source>
        <dbReference type="EMBL" id="AES90471.1"/>
    </source>
</evidence>
<dbReference type="EnsemblPlants" id="AES90471">
    <property type="protein sequence ID" value="AES90471"/>
    <property type="gene ID" value="MTR_4g091560"/>
</dbReference>
<dbReference type="HOGENOM" id="CLU_1752455_0_0_1"/>
<gene>
    <name evidence="3" type="ordered locus">MTR_4g091560</name>
</gene>
<keyword evidence="2" id="KW-1015">Disulfide bond</keyword>
<keyword evidence="5" id="KW-1185">Reference proteome</keyword>
<evidence type="ECO:0000256" key="1">
    <source>
        <dbReference type="ARBA" id="ARBA00022729"/>
    </source>
</evidence>
<dbReference type="SUPFAM" id="SSF51110">
    <property type="entry name" value="alpha-D-mannose-specific plant lectins"/>
    <property type="match status" value="1"/>
</dbReference>
<sequence>MVLSMTHRHIRGARKRSECSDHRPRPCVWTKRALGPTLCYEGRLGCRRIKPTLATAIPALKISKNVRTGEEVRISSWKSVSDPSYGSFSLGLETGYVTELFIWNGTLTPFWRSGPWNGHVFIGTPNIISLFRDGVSLEEKCNQLCYSNN</sequence>
<dbReference type="InterPro" id="IPR036426">
    <property type="entry name" value="Bulb-type_lectin_dom_sf"/>
</dbReference>
<accession>G7JSV7</accession>
<dbReference type="EMBL" id="CM001220">
    <property type="protein sequence ID" value="AES90471.1"/>
    <property type="molecule type" value="Genomic_DNA"/>
</dbReference>
<dbReference type="Proteomes" id="UP000002051">
    <property type="component" value="Chromosome 4"/>
</dbReference>
<keyword evidence="1" id="KW-0732">Signal</keyword>
<dbReference type="STRING" id="3880.G7JSV7"/>
<reference evidence="3 5" key="2">
    <citation type="journal article" date="2014" name="BMC Genomics">
        <title>An improved genome release (version Mt4.0) for the model legume Medicago truncatula.</title>
        <authorList>
            <person name="Tang H."/>
            <person name="Krishnakumar V."/>
            <person name="Bidwell S."/>
            <person name="Rosen B."/>
            <person name="Chan A."/>
            <person name="Zhou S."/>
            <person name="Gentzbittel L."/>
            <person name="Childs K.L."/>
            <person name="Yandell M."/>
            <person name="Gundlach H."/>
            <person name="Mayer K.F."/>
            <person name="Schwartz D.C."/>
            <person name="Town C.D."/>
        </authorList>
    </citation>
    <scope>GENOME REANNOTATION</scope>
    <source>
        <strain evidence="3">A17</strain>
        <strain evidence="4 5">cv. Jemalong A17</strain>
    </source>
</reference>